<evidence type="ECO:0000256" key="13">
    <source>
        <dbReference type="ARBA" id="ARBA00023268"/>
    </source>
</evidence>
<dbReference type="InterPro" id="IPR029044">
    <property type="entry name" value="Nucleotide-diphossugar_trans"/>
</dbReference>
<dbReference type="PANTHER" id="PTHR43181">
    <property type="entry name" value="2-C-METHYL-D-ERYTHRITOL 2,4-CYCLODIPHOSPHATE SYNTHASE, CHLOROPLASTIC"/>
    <property type="match status" value="1"/>
</dbReference>
<comment type="pathway">
    <text evidence="5 14">Isoprenoid biosynthesis; isopentenyl diphosphate biosynthesis via DXP pathway; isopentenyl diphosphate from 1-deoxy-D-xylulose 5-phosphate: step 2/6.</text>
</comment>
<feature type="binding site" evidence="14">
    <location>
        <begin position="250"/>
        <end position="252"/>
    </location>
    <ligand>
        <name>4-CDP-2-C-methyl-D-erythritol 2-phosphate</name>
        <dbReference type="ChEBI" id="CHEBI:57919"/>
    </ligand>
</feature>
<evidence type="ECO:0000256" key="9">
    <source>
        <dbReference type="ARBA" id="ARBA00022695"/>
    </source>
</evidence>
<keyword evidence="17" id="KW-1185">Reference proteome</keyword>
<dbReference type="Gene3D" id="3.90.550.10">
    <property type="entry name" value="Spore Coat Polysaccharide Biosynthesis Protein SpsA, Chain A"/>
    <property type="match status" value="1"/>
</dbReference>
<keyword evidence="8 14" id="KW-0808">Transferase</keyword>
<evidence type="ECO:0000256" key="7">
    <source>
        <dbReference type="ARBA" id="ARBA00009789"/>
    </source>
</evidence>
<comment type="caution">
    <text evidence="14">Lacks conserved residue(s) required for the propagation of feature annotation.</text>
</comment>
<protein>
    <recommendedName>
        <fullName evidence="14">Bifunctional enzyme IspD/IspF</fullName>
    </recommendedName>
    <domain>
        <recommendedName>
            <fullName evidence="14">2-C-methyl-D-erythritol 4-phosphate cytidylyltransferase</fullName>
            <ecNumber evidence="14">2.7.7.60</ecNumber>
        </recommendedName>
        <alternativeName>
            <fullName evidence="14">4-diphosphocytidyl-2C-methyl-D-erythritol synthase</fullName>
        </alternativeName>
        <alternativeName>
            <fullName evidence="14">MEP cytidylyltransferase</fullName>
            <shortName evidence="14">MCT</shortName>
        </alternativeName>
    </domain>
    <domain>
        <recommendedName>
            <fullName evidence="14">2-C-methyl-D-erythritol 2,4-cyclodiphosphate synthase</fullName>
            <shortName evidence="14">MECDP-synthase</shortName>
            <shortName evidence="14">MECPP-synthase</shortName>
            <shortName evidence="14">MECPS</shortName>
            <ecNumber evidence="14">4.6.1.12</ecNumber>
        </recommendedName>
    </domain>
</protein>
<feature type="site" description="Transition state stabilizer" evidence="14">
    <location>
        <position position="276"/>
    </location>
</feature>
<dbReference type="GO" id="GO:0046872">
    <property type="term" value="F:metal ion binding"/>
    <property type="evidence" value="ECO:0007669"/>
    <property type="project" value="UniProtKB-KW"/>
</dbReference>
<evidence type="ECO:0000256" key="11">
    <source>
        <dbReference type="ARBA" id="ARBA00023229"/>
    </source>
</evidence>
<evidence type="ECO:0000256" key="2">
    <source>
        <dbReference type="ARBA" id="ARBA00001282"/>
    </source>
</evidence>
<comment type="cofactor">
    <cofactor evidence="3 14">
        <name>a divalent metal cation</name>
        <dbReference type="ChEBI" id="CHEBI:60240"/>
    </cofactor>
</comment>
<evidence type="ECO:0000313" key="17">
    <source>
        <dbReference type="Proteomes" id="UP000038011"/>
    </source>
</evidence>
<dbReference type="InterPro" id="IPR003526">
    <property type="entry name" value="MECDP_synthase"/>
</dbReference>
<feature type="binding site" evidence="14">
    <location>
        <begin position="276"/>
        <end position="277"/>
    </location>
    <ligand>
        <name>4-CDP-2-C-methyl-D-erythritol 2-phosphate</name>
        <dbReference type="ChEBI" id="CHEBI:57919"/>
    </ligand>
</feature>
<proteinExistence type="inferred from homology"/>
<evidence type="ECO:0000256" key="12">
    <source>
        <dbReference type="ARBA" id="ARBA00023239"/>
    </source>
</evidence>
<feature type="binding site" evidence="14">
    <location>
        <begin position="374"/>
        <end position="377"/>
    </location>
    <ligand>
        <name>4-CDP-2-C-methyl-D-erythritol 2-phosphate</name>
        <dbReference type="ChEBI" id="CHEBI:57919"/>
    </ligand>
</feature>
<dbReference type="EC" id="4.6.1.12" evidence="14"/>
<dbReference type="Gene3D" id="3.30.1330.50">
    <property type="entry name" value="2-C-methyl-D-erythritol 2,4-cyclodiphosphate synthase"/>
    <property type="match status" value="1"/>
</dbReference>
<dbReference type="GO" id="GO:0016114">
    <property type="term" value="P:terpenoid biosynthetic process"/>
    <property type="evidence" value="ECO:0007669"/>
    <property type="project" value="InterPro"/>
</dbReference>
<dbReference type="NCBIfam" id="TIGR00151">
    <property type="entry name" value="ispF"/>
    <property type="match status" value="1"/>
</dbReference>
<dbReference type="NCBIfam" id="TIGR00453">
    <property type="entry name" value="ispD"/>
    <property type="match status" value="1"/>
</dbReference>
<feature type="binding site" evidence="14">
    <location>
        <position position="252"/>
    </location>
    <ligand>
        <name>a divalent metal cation</name>
        <dbReference type="ChEBI" id="CHEBI:60240"/>
    </ligand>
</feature>
<organism evidence="16 17">
    <name type="scientific">Ahrensia marina</name>
    <dbReference type="NCBI Taxonomy" id="1514904"/>
    <lineage>
        <taxon>Bacteria</taxon>
        <taxon>Pseudomonadati</taxon>
        <taxon>Pseudomonadota</taxon>
        <taxon>Alphaproteobacteria</taxon>
        <taxon>Hyphomicrobiales</taxon>
        <taxon>Ahrensiaceae</taxon>
        <taxon>Ahrensia</taxon>
    </lineage>
</organism>
<dbReference type="GO" id="GO:0019288">
    <property type="term" value="P:isopentenyl diphosphate biosynthetic process, methylerythritol 4-phosphate pathway"/>
    <property type="evidence" value="ECO:0007669"/>
    <property type="project" value="UniProtKB-UniRule"/>
</dbReference>
<keyword evidence="9 14" id="KW-0548">Nucleotidyltransferase</keyword>
<feature type="binding site" evidence="14">
    <location>
        <position position="284"/>
    </location>
    <ligand>
        <name>a divalent metal cation</name>
        <dbReference type="ChEBI" id="CHEBI:60240"/>
    </ligand>
</feature>
<dbReference type="FunFam" id="3.90.550.10:FF:000003">
    <property type="entry name" value="2-C-methyl-D-erythritol 4-phosphate cytidylyltransferase"/>
    <property type="match status" value="1"/>
</dbReference>
<dbReference type="Proteomes" id="UP000038011">
    <property type="component" value="Unassembled WGS sequence"/>
</dbReference>
<evidence type="ECO:0000256" key="10">
    <source>
        <dbReference type="ARBA" id="ARBA00022723"/>
    </source>
</evidence>
<dbReference type="InterPro" id="IPR001228">
    <property type="entry name" value="IspD"/>
</dbReference>
<feature type="site" description="Positions MEP for the nucleophilic attack" evidence="14">
    <location>
        <position position="222"/>
    </location>
</feature>
<dbReference type="CDD" id="cd00554">
    <property type="entry name" value="MECDP_synthase"/>
    <property type="match status" value="1"/>
</dbReference>
<comment type="similarity">
    <text evidence="14">In the C-terminal section; belongs to the IspF family.</text>
</comment>
<dbReference type="PANTHER" id="PTHR43181:SF1">
    <property type="entry name" value="2-C-METHYL-D-ERYTHRITOL 2,4-CYCLODIPHOSPHATE SYNTHASE, CHLOROPLASTIC"/>
    <property type="match status" value="1"/>
</dbReference>
<dbReference type="InterPro" id="IPR018294">
    <property type="entry name" value="ISPD_synthase_CS"/>
</dbReference>
<keyword evidence="11 14" id="KW-0414">Isoprene biosynthesis</keyword>
<feature type="region of interest" description="2-C-methyl-D-erythritol 2,4-cyclodiphosphate synthase" evidence="14">
    <location>
        <begin position="244"/>
        <end position="402"/>
    </location>
</feature>
<dbReference type="EMBL" id="JXMU01000011">
    <property type="protein sequence ID" value="KPB01324.1"/>
    <property type="molecule type" value="Genomic_DNA"/>
</dbReference>
<dbReference type="PROSITE" id="PS01350">
    <property type="entry name" value="ISPF"/>
    <property type="match status" value="1"/>
</dbReference>
<dbReference type="InterPro" id="IPR026596">
    <property type="entry name" value="IspD/F"/>
</dbReference>
<evidence type="ECO:0000256" key="5">
    <source>
        <dbReference type="ARBA" id="ARBA00004787"/>
    </source>
</evidence>
<dbReference type="STRING" id="1514904.SU32_08690"/>
<evidence type="ECO:0000256" key="1">
    <source>
        <dbReference type="ARBA" id="ARBA00000200"/>
    </source>
</evidence>
<evidence type="ECO:0000256" key="3">
    <source>
        <dbReference type="ARBA" id="ARBA00001968"/>
    </source>
</evidence>
<feature type="site" description="Transition state stabilizer" evidence="14">
    <location>
        <position position="375"/>
    </location>
</feature>
<dbReference type="GO" id="GO:0050518">
    <property type="term" value="F:2-C-methyl-D-erythritol 4-phosphate cytidylyltransferase activity"/>
    <property type="evidence" value="ECO:0007669"/>
    <property type="project" value="UniProtKB-UniRule"/>
</dbReference>
<dbReference type="GO" id="GO:0008685">
    <property type="term" value="F:2-C-methyl-D-erythritol 2,4-cyclodiphosphate synthase activity"/>
    <property type="evidence" value="ECO:0007669"/>
    <property type="project" value="UniProtKB-UniRule"/>
</dbReference>
<feature type="binding site" evidence="14">
    <location>
        <begin position="298"/>
        <end position="300"/>
    </location>
    <ligand>
        <name>4-CDP-2-C-methyl-D-erythritol 2-phosphate</name>
        <dbReference type="ChEBI" id="CHEBI:57919"/>
    </ligand>
</feature>
<dbReference type="InterPro" id="IPR020555">
    <property type="entry name" value="MECDP_synthase_CS"/>
</dbReference>
<keyword evidence="10 14" id="KW-0479">Metal-binding</keyword>
<reference evidence="16 17" key="1">
    <citation type="submission" date="2015-01" db="EMBL/GenBank/DDBJ databases">
        <title>Ahrensia donghaiensis sp. nov., a novel dimethylsulphoniopropionate-cleavage bacterium isolated from seawater and emended descriptions of the genus Ahrensia and Ahrensia kielensis.</title>
        <authorList>
            <person name="Liu J."/>
        </authorList>
    </citation>
    <scope>NUCLEOTIDE SEQUENCE [LARGE SCALE GENOMIC DNA]</scope>
    <source>
        <strain evidence="16 17">LZD062</strain>
    </source>
</reference>
<keyword evidence="13 14" id="KW-0511">Multifunctional enzyme</keyword>
<dbReference type="PATRIC" id="fig|1514904.3.peg.557"/>
<comment type="similarity">
    <text evidence="6">Belongs to the IspF family.</text>
</comment>
<name>A0A0N1J6F6_9HYPH</name>
<comment type="similarity">
    <text evidence="14">In the N-terminal section; belongs to the IspD/TarI cytidylyltransferase family. IspD subfamily.</text>
</comment>
<dbReference type="HAMAP" id="MF_01520">
    <property type="entry name" value="IspDF"/>
    <property type="match status" value="1"/>
</dbReference>
<dbReference type="PROSITE" id="PS01295">
    <property type="entry name" value="ISPD"/>
    <property type="match status" value="1"/>
</dbReference>
<evidence type="ECO:0000256" key="8">
    <source>
        <dbReference type="ARBA" id="ARBA00022679"/>
    </source>
</evidence>
<dbReference type="OrthoDB" id="9804336at2"/>
<feature type="site" description="Transition state stabilizer" evidence="14">
    <location>
        <position position="22"/>
    </location>
</feature>
<sequence length="402" mass="43265">MLSVFLQQSVGLVIVAAGRGERAGAQHGPKQYRELGAGTVIEQTLSRFSDFIPATNTSIVIHADDAALLKQATANIDTSQMTIVTGGVTRQESVHAGLQALYEAAPHITHVLIHDAARPFVNDDLMFRILEELGANPEDGVLPTIAVSETLKTVSDGIVTGTASRKDMHRAQTPQAFPFGTILNLHDKAKSQSISDFTDDAALFEWAGMTVRIVEGEAANIKLTYPQDFNGQAPMNNNSVPDIRTGNGYDVHRFEEGDKVILCGVEIEFHKKLSGHSDADVGLHALTDALLATCGAGDIGDHFPPSDEKWRGMASHIFLSEAVKIVRQNGGTIMNADVTLVTEAPKIAPYRMAMREKLSELLGISLERCSVKATTNEKMGFIGREEGIMALATASIAYGEKS</sequence>
<evidence type="ECO:0000313" key="16">
    <source>
        <dbReference type="EMBL" id="KPB01324.1"/>
    </source>
</evidence>
<dbReference type="EC" id="2.7.7.60" evidence="14"/>
<dbReference type="InterPro" id="IPR034683">
    <property type="entry name" value="IspD/TarI"/>
</dbReference>
<feature type="binding site" evidence="14">
    <location>
        <position position="384"/>
    </location>
    <ligand>
        <name>4-CDP-2-C-methyl-D-erythritol 2-phosphate</name>
        <dbReference type="ChEBI" id="CHEBI:57919"/>
    </ligand>
</feature>
<feature type="region of interest" description="2-C-methyl-D-erythritol 4-phosphate cytidylyltransferase" evidence="14">
    <location>
        <begin position="1"/>
        <end position="243"/>
    </location>
</feature>
<keyword evidence="12 14" id="KW-0456">Lyase</keyword>
<feature type="binding site" evidence="14">
    <location>
        <position position="381"/>
    </location>
    <ligand>
        <name>4-CDP-2-C-methyl-D-erythritol 2-phosphate</name>
        <dbReference type="ChEBI" id="CHEBI:57919"/>
    </ligand>
</feature>
<evidence type="ECO:0000256" key="4">
    <source>
        <dbReference type="ARBA" id="ARBA00004709"/>
    </source>
</evidence>
<comment type="catalytic activity">
    <reaction evidence="1 14">
        <text>4-CDP-2-C-methyl-D-erythritol 2-phosphate = 2-C-methyl-D-erythritol 2,4-cyclic diphosphate + CMP</text>
        <dbReference type="Rhea" id="RHEA:23864"/>
        <dbReference type="ChEBI" id="CHEBI:57919"/>
        <dbReference type="ChEBI" id="CHEBI:58483"/>
        <dbReference type="ChEBI" id="CHEBI:60377"/>
        <dbReference type="EC" id="4.6.1.12"/>
    </reaction>
</comment>
<dbReference type="CDD" id="cd02516">
    <property type="entry name" value="CDP-ME_synthetase"/>
    <property type="match status" value="1"/>
</dbReference>
<feature type="site" description="Transition state stabilizer" evidence="14">
    <location>
        <position position="30"/>
    </location>
</feature>
<dbReference type="InterPro" id="IPR036571">
    <property type="entry name" value="MECDP_synthase_sf"/>
</dbReference>
<dbReference type="UniPathway" id="UPA00056">
    <property type="reaction ID" value="UER00093"/>
</dbReference>
<comment type="caution">
    <text evidence="16">The sequence shown here is derived from an EMBL/GenBank/DDBJ whole genome shotgun (WGS) entry which is preliminary data.</text>
</comment>
<dbReference type="SUPFAM" id="SSF69765">
    <property type="entry name" value="IpsF-like"/>
    <property type="match status" value="1"/>
</dbReference>
<feature type="domain" description="2-C-methyl-D-erythritol 2,4-cyclodiphosphate synthase" evidence="15">
    <location>
        <begin position="243"/>
        <end position="396"/>
    </location>
</feature>
<dbReference type="HAMAP" id="MF_00107">
    <property type="entry name" value="IspF"/>
    <property type="match status" value="1"/>
</dbReference>
<dbReference type="AlphaFoldDB" id="A0A0N1J6F6"/>
<comment type="similarity">
    <text evidence="7">Belongs to the IspD/TarI cytidylyltransferase family. IspD subfamily.</text>
</comment>
<gene>
    <name evidence="14 16" type="primary">ispDF</name>
    <name evidence="16" type="ORF">SU32_08690</name>
</gene>
<dbReference type="Pfam" id="PF01128">
    <property type="entry name" value="IspD"/>
    <property type="match status" value="1"/>
</dbReference>
<comment type="pathway">
    <text evidence="4 14">Isoprenoid biosynthesis; isopentenyl diphosphate biosynthesis via DXP pathway; isopentenyl diphosphate from 1-deoxy-D-xylulose 5-phosphate: step 4/6.</text>
</comment>
<comment type="function">
    <text evidence="14">Bifunctional enzyme that catalyzes the formation of 4-diphosphocytidyl-2-C-methyl-D-erythritol from CTP and 2-C-methyl-D-erythritol 4-phosphate (MEP) (IspD), and catalyzes the conversion of 4-diphosphocytidyl-2-C-methyl-D-erythritol 2-phosphate (CDP-ME2P) to 2-C-methyl-D-erythritol 2,4-cyclodiphosphate (ME-CPP) with a corresponding release of cytidine 5-monophosphate (CMP) (IspF).</text>
</comment>
<feature type="binding site" evidence="14">
    <location>
        <position position="250"/>
    </location>
    <ligand>
        <name>a divalent metal cation</name>
        <dbReference type="ChEBI" id="CHEBI:60240"/>
    </ligand>
</feature>
<comment type="catalytic activity">
    <reaction evidence="2 14">
        <text>2-C-methyl-D-erythritol 4-phosphate + CTP + H(+) = 4-CDP-2-C-methyl-D-erythritol + diphosphate</text>
        <dbReference type="Rhea" id="RHEA:13429"/>
        <dbReference type="ChEBI" id="CHEBI:15378"/>
        <dbReference type="ChEBI" id="CHEBI:33019"/>
        <dbReference type="ChEBI" id="CHEBI:37563"/>
        <dbReference type="ChEBI" id="CHEBI:57823"/>
        <dbReference type="ChEBI" id="CHEBI:58262"/>
        <dbReference type="EC" id="2.7.7.60"/>
    </reaction>
</comment>
<dbReference type="Pfam" id="PF02542">
    <property type="entry name" value="YgbB"/>
    <property type="match status" value="1"/>
</dbReference>
<evidence type="ECO:0000256" key="6">
    <source>
        <dbReference type="ARBA" id="ARBA00008480"/>
    </source>
</evidence>
<feature type="site" description="Positions MEP for the nucleophilic attack" evidence="14">
    <location>
        <position position="165"/>
    </location>
</feature>
<evidence type="ECO:0000256" key="14">
    <source>
        <dbReference type="HAMAP-Rule" id="MF_01520"/>
    </source>
</evidence>
<dbReference type="NCBIfam" id="NF006899">
    <property type="entry name" value="PRK09382.1"/>
    <property type="match status" value="1"/>
</dbReference>
<accession>A0A0N1J6F6</accession>
<evidence type="ECO:0000259" key="15">
    <source>
        <dbReference type="Pfam" id="PF02542"/>
    </source>
</evidence>
<dbReference type="SUPFAM" id="SSF53448">
    <property type="entry name" value="Nucleotide-diphospho-sugar transferases"/>
    <property type="match status" value="1"/>
</dbReference>